<keyword evidence="2" id="KW-1185">Reference proteome</keyword>
<dbReference type="EMBL" id="MQUQ01000010">
    <property type="protein sequence ID" value="OLZ50683.1"/>
    <property type="molecule type" value="Genomic_DNA"/>
</dbReference>
<organism evidence="1 2">
    <name type="scientific">Amycolatopsis coloradensis</name>
    <dbReference type="NCBI Taxonomy" id="76021"/>
    <lineage>
        <taxon>Bacteria</taxon>
        <taxon>Bacillati</taxon>
        <taxon>Actinomycetota</taxon>
        <taxon>Actinomycetes</taxon>
        <taxon>Pseudonocardiales</taxon>
        <taxon>Pseudonocardiaceae</taxon>
        <taxon>Amycolatopsis</taxon>
    </lineage>
</organism>
<dbReference type="SUPFAM" id="SSF48452">
    <property type="entry name" value="TPR-like"/>
    <property type="match status" value="1"/>
</dbReference>
<dbReference type="Gene3D" id="1.25.40.10">
    <property type="entry name" value="Tetratricopeptide repeat domain"/>
    <property type="match status" value="1"/>
</dbReference>
<dbReference type="AlphaFoldDB" id="A0A1R0KS44"/>
<dbReference type="InterPro" id="IPR011990">
    <property type="entry name" value="TPR-like_helical_dom_sf"/>
</dbReference>
<accession>A0A1R0KS44</accession>
<dbReference type="Proteomes" id="UP000187486">
    <property type="component" value="Unassembled WGS sequence"/>
</dbReference>
<evidence type="ECO:0000313" key="2">
    <source>
        <dbReference type="Proteomes" id="UP000187486"/>
    </source>
</evidence>
<comment type="caution">
    <text evidence="1">The sequence shown here is derived from an EMBL/GenBank/DDBJ whole genome shotgun (WGS) entry which is preliminary data.</text>
</comment>
<reference evidence="1 2" key="1">
    <citation type="submission" date="2016-01" db="EMBL/GenBank/DDBJ databases">
        <title>Amycolatopsis coloradensis genome sequencing and assembly.</title>
        <authorList>
            <person name="Mayilraj S."/>
        </authorList>
    </citation>
    <scope>NUCLEOTIDE SEQUENCE [LARGE SCALE GENOMIC DNA]</scope>
    <source>
        <strain evidence="1 2">DSM 44225</strain>
    </source>
</reference>
<name>A0A1R0KS44_9PSEU</name>
<protein>
    <recommendedName>
        <fullName evidence="3">MalT-like TPR region domain-containing protein</fullName>
    </recommendedName>
</protein>
<sequence length="315" mass="33967">MQRPSIALSPAEERALALRIGQHLHAAAQEMGMADRGVDRRALAESAGRHDEAAVAPPRSLRQPVVGLMRWELGHGLAEDVVRLARAWWPVVGMAADLAWMKEFAAVGERAAIEIRDPAALTELLTMAAESAERTGDWLMAEARWVRVLSLVRAQKNHEVVCATLATLGDFYRRWGRLHRAMDVLSDLVATCDRVHDNRGVLAALHDLAVVLLDAGRAAAAVPPLVRAVALAVEDDTVEDRARAELLILLGRAHWMSDKARAAREAFSGALALLVDADADGADYVRSLLATPDAGSLPVRISGSAGQGGRRTRPP</sequence>
<evidence type="ECO:0000313" key="1">
    <source>
        <dbReference type="EMBL" id="OLZ50683.1"/>
    </source>
</evidence>
<gene>
    <name evidence="1" type="ORF">BS329_19970</name>
</gene>
<evidence type="ECO:0008006" key="3">
    <source>
        <dbReference type="Google" id="ProtNLM"/>
    </source>
</evidence>
<proteinExistence type="predicted"/>